<name>A0A0N0P258_LEPSE</name>
<dbReference type="PANTHER" id="PTHR43394:SF1">
    <property type="entry name" value="ATP-BINDING CASSETTE SUB-FAMILY B MEMBER 10, MITOCHONDRIAL"/>
    <property type="match status" value="1"/>
</dbReference>
<comment type="subcellular location">
    <subcellularLocation>
        <location evidence="1">Membrane</location>
        <topology evidence="1">Multi-pass membrane protein</topology>
    </subcellularLocation>
</comment>
<evidence type="ECO:0000256" key="5">
    <source>
        <dbReference type="SAM" id="Phobius"/>
    </source>
</evidence>
<dbReference type="InterPro" id="IPR036640">
    <property type="entry name" value="ABC1_TM_sf"/>
</dbReference>
<protein>
    <submittedName>
        <fullName evidence="7">p-glycoprotein</fullName>
    </submittedName>
</protein>
<dbReference type="AlphaFoldDB" id="A0A0N0P258"/>
<evidence type="ECO:0000259" key="6">
    <source>
        <dbReference type="PROSITE" id="PS50929"/>
    </source>
</evidence>
<keyword evidence="3 5" id="KW-1133">Transmembrane helix</keyword>
<dbReference type="GO" id="GO:0005743">
    <property type="term" value="C:mitochondrial inner membrane"/>
    <property type="evidence" value="ECO:0007669"/>
    <property type="project" value="TreeGrafter"/>
</dbReference>
<dbReference type="OrthoDB" id="6500128at2759"/>
<dbReference type="VEuPathDB" id="TriTrypDB:Lsey_0748_0010"/>
<dbReference type="InterPro" id="IPR039421">
    <property type="entry name" value="Type_1_exporter"/>
</dbReference>
<dbReference type="PROSITE" id="PS50929">
    <property type="entry name" value="ABC_TM1F"/>
    <property type="match status" value="1"/>
</dbReference>
<organism evidence="7 8">
    <name type="scientific">Leptomonas seymouri</name>
    <dbReference type="NCBI Taxonomy" id="5684"/>
    <lineage>
        <taxon>Eukaryota</taxon>
        <taxon>Discoba</taxon>
        <taxon>Euglenozoa</taxon>
        <taxon>Kinetoplastea</taxon>
        <taxon>Metakinetoplastina</taxon>
        <taxon>Trypanosomatida</taxon>
        <taxon>Trypanosomatidae</taxon>
        <taxon>Leishmaniinae</taxon>
        <taxon>Leptomonas</taxon>
    </lineage>
</organism>
<evidence type="ECO:0000256" key="4">
    <source>
        <dbReference type="ARBA" id="ARBA00023136"/>
    </source>
</evidence>
<feature type="transmembrane region" description="Helical" evidence="5">
    <location>
        <begin position="99"/>
        <end position="120"/>
    </location>
</feature>
<sequence>MVYIGIGMFVVCSGHVLCWTIAASRQVARIRLRYFQAVLRQDVGWHDKHSPGELTARMTGDTRVIQNGINDKLSQGMMNGAMGILGFVFGFVFCWELTLVMLGMMPFIAVMAAIVGSFVAKMTEQTRKHFAKAGSMATEVMENIRTVQTFGKEDYETDRFGAAVLQAQEKGIRKE</sequence>
<dbReference type="GO" id="GO:0015421">
    <property type="term" value="F:ABC-type oligopeptide transporter activity"/>
    <property type="evidence" value="ECO:0007669"/>
    <property type="project" value="TreeGrafter"/>
</dbReference>
<dbReference type="InterPro" id="IPR011527">
    <property type="entry name" value="ABC1_TM_dom"/>
</dbReference>
<dbReference type="OMA" id="MMINIRT"/>
<comment type="caution">
    <text evidence="7">The sequence shown here is derived from an EMBL/GenBank/DDBJ whole genome shotgun (WGS) entry which is preliminary data.</text>
</comment>
<dbReference type="Gene3D" id="1.20.1560.10">
    <property type="entry name" value="ABC transporter type 1, transmembrane domain"/>
    <property type="match status" value="1"/>
</dbReference>
<keyword evidence="4 5" id="KW-0472">Membrane</keyword>
<evidence type="ECO:0000256" key="1">
    <source>
        <dbReference type="ARBA" id="ARBA00004141"/>
    </source>
</evidence>
<dbReference type="Proteomes" id="UP000038009">
    <property type="component" value="Unassembled WGS sequence"/>
</dbReference>
<feature type="domain" description="ABC transmembrane type-1" evidence="6">
    <location>
        <begin position="1"/>
        <end position="175"/>
    </location>
</feature>
<dbReference type="CDD" id="cd18577">
    <property type="entry name" value="ABC_6TM_Pgp_ABCB1_D1_like"/>
    <property type="match status" value="1"/>
</dbReference>
<accession>A0A0N0P258</accession>
<feature type="transmembrane region" description="Helical" evidence="5">
    <location>
        <begin position="76"/>
        <end position="93"/>
    </location>
</feature>
<evidence type="ECO:0000313" key="7">
    <source>
        <dbReference type="EMBL" id="KPI82566.1"/>
    </source>
</evidence>
<evidence type="ECO:0000256" key="2">
    <source>
        <dbReference type="ARBA" id="ARBA00022692"/>
    </source>
</evidence>
<keyword evidence="2 5" id="KW-0812">Transmembrane</keyword>
<dbReference type="PANTHER" id="PTHR43394">
    <property type="entry name" value="ATP-DEPENDENT PERMEASE MDL1, MITOCHONDRIAL"/>
    <property type="match status" value="1"/>
</dbReference>
<proteinExistence type="predicted"/>
<keyword evidence="8" id="KW-1185">Reference proteome</keyword>
<reference evidence="7 8" key="1">
    <citation type="journal article" date="2015" name="PLoS Pathog.">
        <title>Leptomonas seymouri: Adaptations to the Dixenous Life Cycle Analyzed by Genome Sequencing, Transcriptome Profiling and Co-infection with Leishmania donovani.</title>
        <authorList>
            <person name="Kraeva N."/>
            <person name="Butenko A."/>
            <person name="Hlavacova J."/>
            <person name="Kostygov A."/>
            <person name="Myskova J."/>
            <person name="Grybchuk D."/>
            <person name="Lestinova T."/>
            <person name="Votypka J."/>
            <person name="Volf P."/>
            <person name="Opperdoes F."/>
            <person name="Flegontov P."/>
            <person name="Lukes J."/>
            <person name="Yurchenko V."/>
        </authorList>
    </citation>
    <scope>NUCLEOTIDE SEQUENCE [LARGE SCALE GENOMIC DNA]</scope>
    <source>
        <strain evidence="7 8">ATCC 30220</strain>
    </source>
</reference>
<evidence type="ECO:0000313" key="8">
    <source>
        <dbReference type="Proteomes" id="UP000038009"/>
    </source>
</evidence>
<dbReference type="GO" id="GO:0005524">
    <property type="term" value="F:ATP binding"/>
    <property type="evidence" value="ECO:0007669"/>
    <property type="project" value="InterPro"/>
</dbReference>
<dbReference type="Pfam" id="PF00664">
    <property type="entry name" value="ABC_membrane"/>
    <property type="match status" value="1"/>
</dbReference>
<evidence type="ECO:0000256" key="3">
    <source>
        <dbReference type="ARBA" id="ARBA00022989"/>
    </source>
</evidence>
<feature type="non-terminal residue" evidence="7">
    <location>
        <position position="175"/>
    </location>
</feature>
<gene>
    <name evidence="7" type="ORF">ABL78_8423</name>
</gene>
<dbReference type="EMBL" id="LJSK01000747">
    <property type="protein sequence ID" value="KPI82566.1"/>
    <property type="molecule type" value="Genomic_DNA"/>
</dbReference>
<feature type="transmembrane region" description="Helical" evidence="5">
    <location>
        <begin position="6"/>
        <end position="24"/>
    </location>
</feature>
<dbReference type="GO" id="GO:0090374">
    <property type="term" value="P:oligopeptide export from mitochondrion"/>
    <property type="evidence" value="ECO:0007669"/>
    <property type="project" value="TreeGrafter"/>
</dbReference>
<dbReference type="SUPFAM" id="SSF90123">
    <property type="entry name" value="ABC transporter transmembrane region"/>
    <property type="match status" value="1"/>
</dbReference>